<reference evidence="9" key="1">
    <citation type="journal article" date="2009" name="Nature">
        <title>Genome sequence and analysis of the Irish potato famine pathogen Phytophthora infestans.</title>
        <authorList>
            <consortium name="The Broad Institute Genome Sequencing Platform"/>
            <person name="Haas B.J."/>
            <person name="Kamoun S."/>
            <person name="Zody M.C."/>
            <person name="Jiang R.H."/>
            <person name="Handsaker R.E."/>
            <person name="Cano L.M."/>
            <person name="Grabherr M."/>
            <person name="Kodira C.D."/>
            <person name="Raffaele S."/>
            <person name="Torto-Alalibo T."/>
            <person name="Bozkurt T.O."/>
            <person name="Ah-Fong A.M."/>
            <person name="Alvarado L."/>
            <person name="Anderson V.L."/>
            <person name="Armstrong M.R."/>
            <person name="Avrova A."/>
            <person name="Baxter L."/>
            <person name="Beynon J."/>
            <person name="Boevink P.C."/>
            <person name="Bollmann S.R."/>
            <person name="Bos J.I."/>
            <person name="Bulone V."/>
            <person name="Cai G."/>
            <person name="Cakir C."/>
            <person name="Carrington J.C."/>
            <person name="Chawner M."/>
            <person name="Conti L."/>
            <person name="Costanzo S."/>
            <person name="Ewan R."/>
            <person name="Fahlgren N."/>
            <person name="Fischbach M.A."/>
            <person name="Fugelstad J."/>
            <person name="Gilroy E.M."/>
            <person name="Gnerre S."/>
            <person name="Green P.J."/>
            <person name="Grenville-Briggs L.J."/>
            <person name="Griffith J."/>
            <person name="Grunwald N.J."/>
            <person name="Horn K."/>
            <person name="Horner N.R."/>
            <person name="Hu C.H."/>
            <person name="Huitema E."/>
            <person name="Jeong D.H."/>
            <person name="Jones A.M."/>
            <person name="Jones J.D."/>
            <person name="Jones R.W."/>
            <person name="Karlsson E.K."/>
            <person name="Kunjeti S.G."/>
            <person name="Lamour K."/>
            <person name="Liu Z."/>
            <person name="Ma L."/>
            <person name="Maclean D."/>
            <person name="Chibucos M.C."/>
            <person name="McDonald H."/>
            <person name="McWalters J."/>
            <person name="Meijer H.J."/>
            <person name="Morgan W."/>
            <person name="Morris P.F."/>
            <person name="Munro C.A."/>
            <person name="O'Neill K."/>
            <person name="Ospina-Giraldo M."/>
            <person name="Pinzon A."/>
            <person name="Pritchard L."/>
            <person name="Ramsahoye B."/>
            <person name="Ren Q."/>
            <person name="Restrepo S."/>
            <person name="Roy S."/>
            <person name="Sadanandom A."/>
            <person name="Savidor A."/>
            <person name="Schornack S."/>
            <person name="Schwartz D.C."/>
            <person name="Schumann U.D."/>
            <person name="Schwessinger B."/>
            <person name="Seyer L."/>
            <person name="Sharpe T."/>
            <person name="Silvar C."/>
            <person name="Song J."/>
            <person name="Studholme D.J."/>
            <person name="Sykes S."/>
            <person name="Thines M."/>
            <person name="van de Vondervoort P.J."/>
            <person name="Phuntumart V."/>
            <person name="Wawra S."/>
            <person name="Weide R."/>
            <person name="Win J."/>
            <person name="Young C."/>
            <person name="Zhou S."/>
            <person name="Fry W."/>
            <person name="Meyers B.C."/>
            <person name="van West P."/>
            <person name="Ristaino J."/>
            <person name="Govers F."/>
            <person name="Birch P.R."/>
            <person name="Whisson S.C."/>
            <person name="Judelson H.S."/>
            <person name="Nusbaum C."/>
        </authorList>
    </citation>
    <scope>NUCLEOTIDE SEQUENCE [LARGE SCALE GENOMIC DNA]</scope>
    <source>
        <strain evidence="9">T30-4</strain>
    </source>
</reference>
<dbReference type="OrthoDB" id="185175at2759"/>
<dbReference type="SUPFAM" id="SSF52540">
    <property type="entry name" value="P-loop containing nucleoside triphosphate hydrolases"/>
    <property type="match status" value="1"/>
</dbReference>
<dbReference type="AlphaFoldDB" id="D0NNE2"/>
<dbReference type="STRING" id="403677.D0NNE2"/>
<dbReference type="GO" id="GO:0016459">
    <property type="term" value="C:myosin complex"/>
    <property type="evidence" value="ECO:0007669"/>
    <property type="project" value="UniProtKB-KW"/>
</dbReference>
<evidence type="ECO:0000256" key="6">
    <source>
        <dbReference type="PROSITE-ProRule" id="PRU00782"/>
    </source>
</evidence>
<dbReference type="EMBL" id="DS028148">
    <property type="protein sequence ID" value="EEY62078.1"/>
    <property type="molecule type" value="Genomic_DNA"/>
</dbReference>
<dbReference type="HOGENOM" id="CLU_469800_0_0_1"/>
<dbReference type="PRINTS" id="PR00193">
    <property type="entry name" value="MYOSINHEAVY"/>
</dbReference>
<dbReference type="InterPro" id="IPR036961">
    <property type="entry name" value="Kinesin_motor_dom_sf"/>
</dbReference>
<evidence type="ECO:0000256" key="4">
    <source>
        <dbReference type="ARBA" id="ARBA00023175"/>
    </source>
</evidence>
<keyword evidence="2" id="KW-0067">ATP-binding</keyword>
<dbReference type="PROSITE" id="PS51456">
    <property type="entry name" value="MYOSIN_MOTOR"/>
    <property type="match status" value="1"/>
</dbReference>
<gene>
    <name evidence="8" type="ORF">PITG_12620</name>
</gene>
<organism evidence="8 9">
    <name type="scientific">Phytophthora infestans (strain T30-4)</name>
    <name type="common">Potato late blight agent</name>
    <dbReference type="NCBI Taxonomy" id="403677"/>
    <lineage>
        <taxon>Eukaryota</taxon>
        <taxon>Sar</taxon>
        <taxon>Stramenopiles</taxon>
        <taxon>Oomycota</taxon>
        <taxon>Peronosporomycetes</taxon>
        <taxon>Peronosporales</taxon>
        <taxon>Peronosporaceae</taxon>
        <taxon>Phytophthora</taxon>
    </lineage>
</organism>
<feature type="domain" description="Myosin motor" evidence="7">
    <location>
        <begin position="1"/>
        <end position="359"/>
    </location>
</feature>
<dbReference type="GO" id="GO:0051015">
    <property type="term" value="F:actin filament binding"/>
    <property type="evidence" value="ECO:0007669"/>
    <property type="project" value="TreeGrafter"/>
</dbReference>
<dbReference type="Gene3D" id="3.40.850.10">
    <property type="entry name" value="Kinesin motor domain"/>
    <property type="match status" value="1"/>
</dbReference>
<keyword evidence="1" id="KW-0547">Nucleotide-binding</keyword>
<keyword evidence="9" id="KW-1185">Reference proteome</keyword>
<proteinExistence type="inferred from homology"/>
<comment type="caution">
    <text evidence="6">Lacks conserved residue(s) required for the propagation of feature annotation.</text>
</comment>
<dbReference type="GO" id="GO:0005524">
    <property type="term" value="F:ATP binding"/>
    <property type="evidence" value="ECO:0007669"/>
    <property type="project" value="UniProtKB-KW"/>
</dbReference>
<dbReference type="GO" id="GO:0000146">
    <property type="term" value="F:microfilament motor activity"/>
    <property type="evidence" value="ECO:0007669"/>
    <property type="project" value="TreeGrafter"/>
</dbReference>
<evidence type="ECO:0000256" key="5">
    <source>
        <dbReference type="ARBA" id="ARBA00023203"/>
    </source>
</evidence>
<sequence length="491" mass="56036">MRTEKARSIALLEAKGVEKYEIVLLDLHPERWEEMASVSRSKRLPQVHVANLFFGLDFTIIMEAFGNATTSMCLNSSRFGKVATLQVAFGFHPLEFQICGCHISPFLLEKSRVTSERGREAGDQNELNFRVLYAMVAGVNAFSFMRLLAKELHFDGVKCFAFTYLGRSDHKLAEQMSKEETWKKDVERWQQIIDGLDELNVSPDEQKAIFKVLSAVLWLGNIELDYPETSGKLLMSSTWTGVPNAPQRVVELLELGSVEKLKRMMMTRSVSLQWTSEAFEVTLEQGQVKHVRDTLVRLLYQLAFEYIVTARNQATKISGSCTDRNELRVDSNPIIPPDISLLKIVDVFGFEDLSHNSLDREEQVVTAAYNNRPYSSVRDKDTDELTILHQSENVNAQQEEKRNRLFVRNIYDRNPSRLPEPPRALNKGNLRFTVLPNKLPFIIPYTRGNVNFVKKNSDFVYSSLLVGLEASTNPHFCRMLAESNQVVSLSR</sequence>
<dbReference type="KEGG" id="pif:PITG_12620"/>
<evidence type="ECO:0000259" key="7">
    <source>
        <dbReference type="PROSITE" id="PS51456"/>
    </source>
</evidence>
<evidence type="ECO:0000256" key="3">
    <source>
        <dbReference type="ARBA" id="ARBA00023123"/>
    </source>
</evidence>
<dbReference type="InterPro" id="IPR001609">
    <property type="entry name" value="Myosin_head_motor_dom-like"/>
</dbReference>
<dbReference type="GO" id="GO:0016020">
    <property type="term" value="C:membrane"/>
    <property type="evidence" value="ECO:0007669"/>
    <property type="project" value="TreeGrafter"/>
</dbReference>
<accession>D0NNE2</accession>
<dbReference type="Pfam" id="PF00063">
    <property type="entry name" value="Myosin_head"/>
    <property type="match status" value="1"/>
</dbReference>
<evidence type="ECO:0000313" key="9">
    <source>
        <dbReference type="Proteomes" id="UP000006643"/>
    </source>
</evidence>
<dbReference type="GO" id="GO:0007015">
    <property type="term" value="P:actin filament organization"/>
    <property type="evidence" value="ECO:0007669"/>
    <property type="project" value="TreeGrafter"/>
</dbReference>
<dbReference type="GeneID" id="9474320"/>
<dbReference type="GO" id="GO:0005737">
    <property type="term" value="C:cytoplasm"/>
    <property type="evidence" value="ECO:0007669"/>
    <property type="project" value="TreeGrafter"/>
</dbReference>
<keyword evidence="3 6" id="KW-0518">Myosin</keyword>
<dbReference type="OMA" id="KEICHID"/>
<dbReference type="SMART" id="SM00242">
    <property type="entry name" value="MYSc"/>
    <property type="match status" value="1"/>
</dbReference>
<dbReference type="InterPro" id="IPR027417">
    <property type="entry name" value="P-loop_NTPase"/>
</dbReference>
<dbReference type="PANTHER" id="PTHR13140">
    <property type="entry name" value="MYOSIN"/>
    <property type="match status" value="1"/>
</dbReference>
<dbReference type="VEuPathDB" id="FungiDB:PITG_12620"/>
<protein>
    <recommendedName>
        <fullName evidence="7">Myosin motor domain-containing protein</fullName>
    </recommendedName>
</protein>
<name>D0NNE2_PHYIT</name>
<dbReference type="eggNOG" id="KOG0161">
    <property type="taxonomic scope" value="Eukaryota"/>
</dbReference>
<dbReference type="InParanoid" id="D0NNE2"/>
<keyword evidence="5 6" id="KW-0009">Actin-binding</keyword>
<keyword evidence="4" id="KW-0505">Motor protein</keyword>
<evidence type="ECO:0000256" key="1">
    <source>
        <dbReference type="ARBA" id="ARBA00022741"/>
    </source>
</evidence>
<evidence type="ECO:0000256" key="2">
    <source>
        <dbReference type="ARBA" id="ARBA00022840"/>
    </source>
</evidence>
<dbReference type="RefSeq" id="XP_002899382.1">
    <property type="nucleotide sequence ID" value="XM_002899336.1"/>
</dbReference>
<dbReference type="PANTHER" id="PTHR13140:SF706">
    <property type="entry name" value="DILUTE CLASS UNCONVENTIONAL MYOSIN, ISOFORM C"/>
    <property type="match status" value="1"/>
</dbReference>
<evidence type="ECO:0000313" key="8">
    <source>
        <dbReference type="EMBL" id="EEY62078.1"/>
    </source>
</evidence>
<dbReference type="Proteomes" id="UP000006643">
    <property type="component" value="Unassembled WGS sequence"/>
</dbReference>
<comment type="similarity">
    <text evidence="6">Belongs to the TRAFAC class myosin-kinesin ATPase superfamily. Myosin family.</text>
</comment>
<dbReference type="Gene3D" id="1.20.120.720">
    <property type="entry name" value="Myosin VI head, motor domain, U50 subdomain"/>
    <property type="match status" value="1"/>
</dbReference>
<dbReference type="Gene3D" id="1.10.10.820">
    <property type="match status" value="1"/>
</dbReference>